<dbReference type="Gene3D" id="1.10.10.160">
    <property type="match status" value="1"/>
</dbReference>
<dbReference type="GO" id="GO:0004386">
    <property type="term" value="F:helicase activity"/>
    <property type="evidence" value="ECO:0007669"/>
    <property type="project" value="UniProtKB-KW"/>
</dbReference>
<dbReference type="GO" id="GO:0005524">
    <property type="term" value="F:ATP binding"/>
    <property type="evidence" value="ECO:0007669"/>
    <property type="project" value="UniProtKB-KW"/>
</dbReference>
<evidence type="ECO:0000256" key="4">
    <source>
        <dbReference type="ARBA" id="ARBA00022840"/>
    </source>
</evidence>
<evidence type="ECO:0000256" key="2">
    <source>
        <dbReference type="ARBA" id="ARBA00022801"/>
    </source>
</evidence>
<reference evidence="6" key="1">
    <citation type="journal article" date="2014" name="Front. Microbiol.">
        <title>High frequency of phylogenetically diverse reductive dehalogenase-homologous genes in deep subseafloor sedimentary metagenomes.</title>
        <authorList>
            <person name="Kawai M."/>
            <person name="Futagami T."/>
            <person name="Toyoda A."/>
            <person name="Takaki Y."/>
            <person name="Nishi S."/>
            <person name="Hori S."/>
            <person name="Arai W."/>
            <person name="Tsubouchi T."/>
            <person name="Morono Y."/>
            <person name="Uchiyama I."/>
            <person name="Ito T."/>
            <person name="Fujiyama A."/>
            <person name="Inagaki F."/>
            <person name="Takami H."/>
        </authorList>
    </citation>
    <scope>NUCLEOTIDE SEQUENCE</scope>
    <source>
        <strain evidence="6">Expedition CK06-06</strain>
    </source>
</reference>
<dbReference type="GO" id="GO:0016787">
    <property type="term" value="F:hydrolase activity"/>
    <property type="evidence" value="ECO:0007669"/>
    <property type="project" value="UniProtKB-KW"/>
</dbReference>
<name>X1R4Q5_9ZZZZ</name>
<dbReference type="AlphaFoldDB" id="X1R4Q5"/>
<proteinExistence type="predicted"/>
<dbReference type="Pfam" id="PF00580">
    <property type="entry name" value="UvrD-helicase"/>
    <property type="match status" value="1"/>
</dbReference>
<accession>X1R4Q5</accession>
<evidence type="ECO:0000256" key="3">
    <source>
        <dbReference type="ARBA" id="ARBA00022806"/>
    </source>
</evidence>
<dbReference type="EMBL" id="BARV01036943">
    <property type="protein sequence ID" value="GAI58105.1"/>
    <property type="molecule type" value="Genomic_DNA"/>
</dbReference>
<evidence type="ECO:0000313" key="6">
    <source>
        <dbReference type="EMBL" id="GAI58105.1"/>
    </source>
</evidence>
<evidence type="ECO:0000256" key="1">
    <source>
        <dbReference type="ARBA" id="ARBA00022741"/>
    </source>
</evidence>
<dbReference type="InterPro" id="IPR014016">
    <property type="entry name" value="UvrD-like_ATP-bd"/>
</dbReference>
<feature type="domain" description="UvrD-like helicase ATP-binding" evidence="5">
    <location>
        <begin position="1"/>
        <end position="144"/>
    </location>
</feature>
<dbReference type="InterPro" id="IPR013986">
    <property type="entry name" value="DExx_box_DNA_helicase_dom_sf"/>
</dbReference>
<comment type="caution">
    <text evidence="6">The sequence shown here is derived from an EMBL/GenBank/DDBJ whole genome shotgun (WGS) entry which is preliminary data.</text>
</comment>
<dbReference type="Gene3D" id="3.40.50.300">
    <property type="entry name" value="P-loop containing nucleotide triphosphate hydrolases"/>
    <property type="match status" value="1"/>
</dbReference>
<evidence type="ECO:0000259" key="5">
    <source>
        <dbReference type="Pfam" id="PF00580"/>
    </source>
</evidence>
<gene>
    <name evidence="6" type="ORF">S06H3_57272</name>
</gene>
<protein>
    <recommendedName>
        <fullName evidence="5">UvrD-like helicase ATP-binding domain-containing protein</fullName>
    </recommendedName>
</protein>
<keyword evidence="2" id="KW-0378">Hydrolase</keyword>
<dbReference type="SUPFAM" id="SSF52540">
    <property type="entry name" value="P-loop containing nucleoside triphosphate hydrolases"/>
    <property type="match status" value="1"/>
</dbReference>
<feature type="non-terminal residue" evidence="6">
    <location>
        <position position="144"/>
    </location>
</feature>
<keyword evidence="1" id="KW-0547">Nucleotide-binding</keyword>
<dbReference type="InterPro" id="IPR027417">
    <property type="entry name" value="P-loop_NTPase"/>
</dbReference>
<keyword evidence="4" id="KW-0067">ATP-binding</keyword>
<organism evidence="6">
    <name type="scientific">marine sediment metagenome</name>
    <dbReference type="NCBI Taxonomy" id="412755"/>
    <lineage>
        <taxon>unclassified sequences</taxon>
        <taxon>metagenomes</taxon>
        <taxon>ecological metagenomes</taxon>
    </lineage>
</organism>
<sequence>MEERVDMLLPCGYIDLWISTFHSFCERILKEHALDIGLPPDFKLLDQTAAWLLVRQNLDKFNLDYYKPLARPTKFIQVLISHFSRCKDQGIYPEDYLKYSESLKTNLTDLPENQETERIKEVSNAYHVYQSLLLENSFLDFGDL</sequence>
<keyword evidence="3" id="KW-0347">Helicase</keyword>